<feature type="transmembrane region" description="Helical" evidence="1">
    <location>
        <begin position="21"/>
        <end position="46"/>
    </location>
</feature>
<keyword evidence="1" id="KW-1133">Transmembrane helix</keyword>
<dbReference type="EMBL" id="LR746277">
    <property type="protein sequence ID" value="CAA7407769.1"/>
    <property type="molecule type" value="Genomic_DNA"/>
</dbReference>
<accession>A0A7I8LCN9</accession>
<dbReference type="AlphaFoldDB" id="A0A7I8LCN9"/>
<keyword evidence="1" id="KW-0472">Membrane</keyword>
<gene>
    <name evidence="2" type="ORF">SI8410_14018447</name>
</gene>
<keyword evidence="3" id="KW-1185">Reference proteome</keyword>
<feature type="transmembrane region" description="Helical" evidence="1">
    <location>
        <begin position="52"/>
        <end position="72"/>
    </location>
</feature>
<proteinExistence type="predicted"/>
<reference evidence="2" key="1">
    <citation type="submission" date="2020-02" db="EMBL/GenBank/DDBJ databases">
        <authorList>
            <person name="Scholz U."/>
            <person name="Mascher M."/>
            <person name="Fiebig A."/>
        </authorList>
    </citation>
    <scope>NUCLEOTIDE SEQUENCE</scope>
</reference>
<organism evidence="2 3">
    <name type="scientific">Spirodela intermedia</name>
    <name type="common">Intermediate duckweed</name>
    <dbReference type="NCBI Taxonomy" id="51605"/>
    <lineage>
        <taxon>Eukaryota</taxon>
        <taxon>Viridiplantae</taxon>
        <taxon>Streptophyta</taxon>
        <taxon>Embryophyta</taxon>
        <taxon>Tracheophyta</taxon>
        <taxon>Spermatophyta</taxon>
        <taxon>Magnoliopsida</taxon>
        <taxon>Liliopsida</taxon>
        <taxon>Araceae</taxon>
        <taxon>Lemnoideae</taxon>
        <taxon>Spirodela</taxon>
    </lineage>
</organism>
<sequence length="163" mass="17728">MPRGKLYAFASPLTRANTAAASLVVVLLLTPLFLPALIFSLCFLAVLSSLLLLPAACVATLALFLFALLRPIPAPPPLRRWLSLASPLPSPCLDGGGSDPELIEHHWSESKGEEEEERAEAALRGLAANVDLSFWQIYIVRRGHVIFDRVRYPRLLTTTTGAA</sequence>
<keyword evidence="1" id="KW-0812">Transmembrane</keyword>
<evidence type="ECO:0000313" key="2">
    <source>
        <dbReference type="EMBL" id="CAA7407769.1"/>
    </source>
</evidence>
<dbReference type="Proteomes" id="UP000663760">
    <property type="component" value="Chromosome 14"/>
</dbReference>
<name>A0A7I8LCN9_SPIIN</name>
<protein>
    <submittedName>
        <fullName evidence="2">Uncharacterized protein</fullName>
    </submittedName>
</protein>
<evidence type="ECO:0000256" key="1">
    <source>
        <dbReference type="SAM" id="Phobius"/>
    </source>
</evidence>
<evidence type="ECO:0000313" key="3">
    <source>
        <dbReference type="Proteomes" id="UP000663760"/>
    </source>
</evidence>